<protein>
    <submittedName>
        <fullName evidence="1">Uncharacterized protein</fullName>
    </submittedName>
</protein>
<organism evidence="1 2">
    <name type="scientific">Artomyces pyxidatus</name>
    <dbReference type="NCBI Taxonomy" id="48021"/>
    <lineage>
        <taxon>Eukaryota</taxon>
        <taxon>Fungi</taxon>
        <taxon>Dikarya</taxon>
        <taxon>Basidiomycota</taxon>
        <taxon>Agaricomycotina</taxon>
        <taxon>Agaricomycetes</taxon>
        <taxon>Russulales</taxon>
        <taxon>Auriscalpiaceae</taxon>
        <taxon>Artomyces</taxon>
    </lineage>
</organism>
<proteinExistence type="predicted"/>
<keyword evidence="2" id="KW-1185">Reference proteome</keyword>
<reference evidence="1" key="2">
    <citation type="journal article" date="2022" name="New Phytol.">
        <title>Evolutionary transition to the ectomycorrhizal habit in the genomes of a hyperdiverse lineage of mushroom-forming fungi.</title>
        <authorList>
            <person name="Looney B."/>
            <person name="Miyauchi S."/>
            <person name="Morin E."/>
            <person name="Drula E."/>
            <person name="Courty P.E."/>
            <person name="Kohler A."/>
            <person name="Kuo A."/>
            <person name="LaButti K."/>
            <person name="Pangilinan J."/>
            <person name="Lipzen A."/>
            <person name="Riley R."/>
            <person name="Andreopoulos W."/>
            <person name="He G."/>
            <person name="Johnson J."/>
            <person name="Nolan M."/>
            <person name="Tritt A."/>
            <person name="Barry K.W."/>
            <person name="Grigoriev I.V."/>
            <person name="Nagy L.G."/>
            <person name="Hibbett D."/>
            <person name="Henrissat B."/>
            <person name="Matheny P.B."/>
            <person name="Labbe J."/>
            <person name="Martin F.M."/>
        </authorList>
    </citation>
    <scope>NUCLEOTIDE SEQUENCE</scope>
    <source>
        <strain evidence="1">HHB10654</strain>
    </source>
</reference>
<evidence type="ECO:0000313" key="2">
    <source>
        <dbReference type="Proteomes" id="UP000814140"/>
    </source>
</evidence>
<accession>A0ACB8SKT4</accession>
<evidence type="ECO:0000313" key="1">
    <source>
        <dbReference type="EMBL" id="KAI0056817.1"/>
    </source>
</evidence>
<sequence length="121" mass="13522">MTCGSRERKQNPIHRQVQTPSQICSHADQHVPPRRCANTYIRRPTSLFNVPTISTPSHTIHGRHHPPSTSQPSTSHRHAQAPTTPTVTTTLLPTRPSRRAPAYSLHSGVSIARRRQDTTDN</sequence>
<name>A0ACB8SKT4_9AGAM</name>
<comment type="caution">
    <text evidence="1">The sequence shown here is derived from an EMBL/GenBank/DDBJ whole genome shotgun (WGS) entry which is preliminary data.</text>
</comment>
<gene>
    <name evidence="1" type="ORF">BV25DRAFT_1536010</name>
</gene>
<dbReference type="EMBL" id="MU277257">
    <property type="protein sequence ID" value="KAI0056817.1"/>
    <property type="molecule type" value="Genomic_DNA"/>
</dbReference>
<reference evidence="1" key="1">
    <citation type="submission" date="2021-03" db="EMBL/GenBank/DDBJ databases">
        <authorList>
            <consortium name="DOE Joint Genome Institute"/>
            <person name="Ahrendt S."/>
            <person name="Looney B.P."/>
            <person name="Miyauchi S."/>
            <person name="Morin E."/>
            <person name="Drula E."/>
            <person name="Courty P.E."/>
            <person name="Chicoki N."/>
            <person name="Fauchery L."/>
            <person name="Kohler A."/>
            <person name="Kuo A."/>
            <person name="Labutti K."/>
            <person name="Pangilinan J."/>
            <person name="Lipzen A."/>
            <person name="Riley R."/>
            <person name="Andreopoulos W."/>
            <person name="He G."/>
            <person name="Johnson J."/>
            <person name="Barry K.W."/>
            <person name="Grigoriev I.V."/>
            <person name="Nagy L."/>
            <person name="Hibbett D."/>
            <person name="Henrissat B."/>
            <person name="Matheny P.B."/>
            <person name="Labbe J."/>
            <person name="Martin F."/>
        </authorList>
    </citation>
    <scope>NUCLEOTIDE SEQUENCE</scope>
    <source>
        <strain evidence="1">HHB10654</strain>
    </source>
</reference>
<dbReference type="Proteomes" id="UP000814140">
    <property type="component" value="Unassembled WGS sequence"/>
</dbReference>